<evidence type="ECO:0000313" key="2">
    <source>
        <dbReference type="EMBL" id="TDW15505.1"/>
    </source>
</evidence>
<reference evidence="2 3" key="1">
    <citation type="submission" date="2019-03" db="EMBL/GenBank/DDBJ databases">
        <title>Genomic Encyclopedia of Type Strains, Phase III (KMG-III): the genomes of soil and plant-associated and newly described type strains.</title>
        <authorList>
            <person name="Whitman W."/>
        </authorList>
    </citation>
    <scope>NUCLEOTIDE SEQUENCE [LARGE SCALE GENOMIC DNA]</scope>
    <source>
        <strain evidence="2 3">VKM Ac-2570</strain>
    </source>
</reference>
<protein>
    <submittedName>
        <fullName evidence="2">Uncharacterized protein</fullName>
    </submittedName>
</protein>
<accession>A0A4R7ZEL2</accession>
<feature type="compositionally biased region" description="Pro residues" evidence="1">
    <location>
        <begin position="134"/>
        <end position="156"/>
    </location>
</feature>
<name>A0A4R7ZEL2_9ACTN</name>
<evidence type="ECO:0000313" key="3">
    <source>
        <dbReference type="Proteomes" id="UP000295447"/>
    </source>
</evidence>
<keyword evidence="3" id="KW-1185">Reference proteome</keyword>
<gene>
    <name evidence="2" type="ORF">EV650_6988</name>
</gene>
<organism evidence="2 3">
    <name type="scientific">Kribbella kalugense</name>
    <dbReference type="NCBI Taxonomy" id="2512221"/>
    <lineage>
        <taxon>Bacteria</taxon>
        <taxon>Bacillati</taxon>
        <taxon>Actinomycetota</taxon>
        <taxon>Actinomycetes</taxon>
        <taxon>Propionibacteriales</taxon>
        <taxon>Kribbellaceae</taxon>
        <taxon>Kribbella</taxon>
    </lineage>
</organism>
<dbReference type="EMBL" id="SODF01000003">
    <property type="protein sequence ID" value="TDW15505.1"/>
    <property type="molecule type" value="Genomic_DNA"/>
</dbReference>
<dbReference type="Proteomes" id="UP000295447">
    <property type="component" value="Unassembled WGS sequence"/>
</dbReference>
<evidence type="ECO:0000256" key="1">
    <source>
        <dbReference type="SAM" id="MobiDB-lite"/>
    </source>
</evidence>
<sequence>MPRSGTPIVETRGAHVSIRSVGSSLVGEVVPLDPDHRSGRFPDGSQNHDRCRLYSQYPYMPRLRDRSVLDAGILDRPMIWQTDAFALAAGYDETAGRDIGLWTPQDTEGAPVATDSLLLVRPDVAQKQRAEEPGPAPAPGPDPEPGPGPSPTPHSGPGPKVDIVWPTRFYGVKTLNSDKTALEFKNVADEVLAHLRSGKHTNVTVRIEIEATDSEGFNESRVRTVSENARTLKFDQSGFEES</sequence>
<dbReference type="AlphaFoldDB" id="A0A4R7ZEL2"/>
<feature type="region of interest" description="Disordered" evidence="1">
    <location>
        <begin position="126"/>
        <end position="161"/>
    </location>
</feature>
<comment type="caution">
    <text evidence="2">The sequence shown here is derived from an EMBL/GenBank/DDBJ whole genome shotgun (WGS) entry which is preliminary data.</text>
</comment>
<proteinExistence type="predicted"/>